<keyword evidence="2" id="KW-1185">Reference proteome</keyword>
<name>A0A0B7FCE5_THACB</name>
<organism evidence="1 2">
    <name type="scientific">Thanatephorus cucumeris (strain AG1-IB / isolate 7/3/14)</name>
    <name type="common">Lettuce bottom rot fungus</name>
    <name type="synonym">Rhizoctonia solani</name>
    <dbReference type="NCBI Taxonomy" id="1108050"/>
    <lineage>
        <taxon>Eukaryota</taxon>
        <taxon>Fungi</taxon>
        <taxon>Dikarya</taxon>
        <taxon>Basidiomycota</taxon>
        <taxon>Agaricomycotina</taxon>
        <taxon>Agaricomycetes</taxon>
        <taxon>Cantharellales</taxon>
        <taxon>Ceratobasidiaceae</taxon>
        <taxon>Rhizoctonia</taxon>
        <taxon>Rhizoctonia solani AG-1</taxon>
    </lineage>
</organism>
<reference evidence="1 2" key="1">
    <citation type="submission" date="2014-11" db="EMBL/GenBank/DDBJ databases">
        <authorList>
            <person name="Wibberg Daniel"/>
        </authorList>
    </citation>
    <scope>NUCLEOTIDE SEQUENCE [LARGE SCALE GENOMIC DNA]</scope>
    <source>
        <strain evidence="1">Rhizoctonia solani AG1-IB 7/3/14</strain>
    </source>
</reference>
<dbReference type="OrthoDB" id="3351993at2759"/>
<evidence type="ECO:0000313" key="1">
    <source>
        <dbReference type="EMBL" id="CEL55691.1"/>
    </source>
</evidence>
<protein>
    <submittedName>
        <fullName evidence="1">Uncharacterized protein</fullName>
    </submittedName>
</protein>
<evidence type="ECO:0000313" key="2">
    <source>
        <dbReference type="Proteomes" id="UP000059188"/>
    </source>
</evidence>
<dbReference type="Proteomes" id="UP000059188">
    <property type="component" value="Unassembled WGS sequence"/>
</dbReference>
<proteinExistence type="predicted"/>
<gene>
    <name evidence="1" type="ORF">RSOLAG1IB_01703</name>
</gene>
<accession>A0A0B7FCE5</accession>
<sequence>MMGRLATTGYLNVKALTNQLFPWGIGPGCNLWANNHKHIGCLYTAVPREIISRYIAKILLYIFDIDALAVTTLTNIMTAFATVNTAYYTYIRSLGPSINTSSFRFRTFWVYWGLQAWNCPRNFGIPDGEKNCTTSIGTVFVVFGHNVSVSITNSGLFLRSATSLRCWPSGSA</sequence>
<dbReference type="AlphaFoldDB" id="A0A0B7FCE5"/>
<dbReference type="EMBL" id="LN679101">
    <property type="protein sequence ID" value="CEL55691.1"/>
    <property type="molecule type" value="Genomic_DNA"/>
</dbReference>